<evidence type="ECO:0000313" key="1">
    <source>
        <dbReference type="EMBL" id="CAK9119831.1"/>
    </source>
</evidence>
<dbReference type="Proteomes" id="UP001642485">
    <property type="component" value="Chromosome"/>
</dbReference>
<gene>
    <name evidence="1" type="ORF">OB144RH_01110</name>
</gene>
<accession>A0ABM9NA12</accession>
<proteinExistence type="predicted"/>
<protein>
    <submittedName>
        <fullName evidence="1">Uncharacterized protein</fullName>
    </submittedName>
</protein>
<name>A0ABM9NA12_RICHE</name>
<organism evidence="1 2">
    <name type="scientific">Rickettsia helvetica</name>
    <dbReference type="NCBI Taxonomy" id="35789"/>
    <lineage>
        <taxon>Bacteria</taxon>
        <taxon>Pseudomonadati</taxon>
        <taxon>Pseudomonadota</taxon>
        <taxon>Alphaproteobacteria</taxon>
        <taxon>Rickettsiales</taxon>
        <taxon>Rickettsiaceae</taxon>
        <taxon>Rickettsieae</taxon>
        <taxon>Rickettsia</taxon>
        <taxon>spotted fever group</taxon>
    </lineage>
</organism>
<keyword evidence="2" id="KW-1185">Reference proteome</keyword>
<dbReference type="EMBL" id="OZ018776">
    <property type="protein sequence ID" value="CAK9119831.1"/>
    <property type="molecule type" value="Genomic_DNA"/>
</dbReference>
<reference evidence="1 2" key="1">
    <citation type="submission" date="2024-02" db="EMBL/GenBank/DDBJ databases">
        <authorList>
            <person name="Nijsse B."/>
            <person name="Sprong H."/>
        </authorList>
    </citation>
    <scope>NUCLEOTIDE SEQUENCE [LARGE SCALE GENOMIC DNA]</scope>
    <source>
        <strain evidence="1">OB144</strain>
    </source>
</reference>
<sequence length="36" mass="4205">MNKEIKSQVVIYQDENGEVNVEVKIIDETVWLSLIK</sequence>
<evidence type="ECO:0000313" key="2">
    <source>
        <dbReference type="Proteomes" id="UP001642485"/>
    </source>
</evidence>